<reference evidence="2 3" key="1">
    <citation type="submission" date="2017-09" db="EMBL/GenBank/DDBJ databases">
        <title>Depth-based differentiation of microbial function through sediment-hosted aquifers and enrichment of novel symbionts in the deep terrestrial subsurface.</title>
        <authorList>
            <person name="Probst A.J."/>
            <person name="Ladd B."/>
            <person name="Jarett J.K."/>
            <person name="Geller-Mcgrath D.E."/>
            <person name="Sieber C.M."/>
            <person name="Emerson J.B."/>
            <person name="Anantharaman K."/>
            <person name="Thomas B.C."/>
            <person name="Malmstrom R."/>
            <person name="Stieglmeier M."/>
            <person name="Klingl A."/>
            <person name="Woyke T."/>
            <person name="Ryan C.M."/>
            <person name="Banfield J.F."/>
        </authorList>
    </citation>
    <scope>NUCLEOTIDE SEQUENCE [LARGE SCALE GENOMIC DNA]</scope>
    <source>
        <strain evidence="2">CG11_big_fil_rev_8_21_14_0_20_38_23</strain>
    </source>
</reference>
<proteinExistence type="predicted"/>
<feature type="region of interest" description="Disordered" evidence="1">
    <location>
        <begin position="55"/>
        <end position="76"/>
    </location>
</feature>
<comment type="caution">
    <text evidence="2">The sequence shown here is derived from an EMBL/GenBank/DDBJ whole genome shotgun (WGS) entry which is preliminary data.</text>
</comment>
<accession>A0A2H0NDX9</accession>
<dbReference type="EMBL" id="PCWR01000057">
    <property type="protein sequence ID" value="PIR06365.1"/>
    <property type="molecule type" value="Genomic_DNA"/>
</dbReference>
<protein>
    <submittedName>
        <fullName evidence="2">Uncharacterized protein</fullName>
    </submittedName>
</protein>
<evidence type="ECO:0000313" key="3">
    <source>
        <dbReference type="Proteomes" id="UP000228867"/>
    </source>
</evidence>
<dbReference type="Proteomes" id="UP000228867">
    <property type="component" value="Unassembled WGS sequence"/>
</dbReference>
<organism evidence="2 3">
    <name type="scientific">Candidatus Jorgensenbacteria bacterium CG11_big_fil_rev_8_21_14_0_20_38_23</name>
    <dbReference type="NCBI Taxonomy" id="1974594"/>
    <lineage>
        <taxon>Bacteria</taxon>
        <taxon>Candidatus Joergenseniibacteriota</taxon>
    </lineage>
</organism>
<gene>
    <name evidence="2" type="ORF">COV54_02685</name>
</gene>
<name>A0A2H0NDX9_9BACT</name>
<dbReference type="AlphaFoldDB" id="A0A2H0NDX9"/>
<feature type="compositionally biased region" description="Low complexity" evidence="1">
    <location>
        <begin position="61"/>
        <end position="75"/>
    </location>
</feature>
<evidence type="ECO:0000256" key="1">
    <source>
        <dbReference type="SAM" id="MobiDB-lite"/>
    </source>
</evidence>
<sequence length="139" mass="15536">MVNQQPSPISFHEFLEKDIQRLSKEIQGKREIAEFKNLPERELVKQSLNVFSPVQPPAVSPPASAGGASDSSLPGYLQGAGVKPEIKFKIERLLDLTWHQGLEKGIKEAQKQLPFIQDAYHDALVDKLIPELKQRGAIK</sequence>
<evidence type="ECO:0000313" key="2">
    <source>
        <dbReference type="EMBL" id="PIR06365.1"/>
    </source>
</evidence>